<protein>
    <submittedName>
        <fullName evidence="5">Polyisoprenyl-teichoic acid--peptidoglycan teichoic acid transferase TagU</fullName>
        <ecNumber evidence="5">2.7.8.-</ecNumber>
    </submittedName>
</protein>
<feature type="region of interest" description="Disordered" evidence="2">
    <location>
        <begin position="1"/>
        <end position="20"/>
    </location>
</feature>
<feature type="region of interest" description="Disordered" evidence="2">
    <location>
        <begin position="112"/>
        <end position="131"/>
    </location>
</feature>
<evidence type="ECO:0000256" key="1">
    <source>
        <dbReference type="ARBA" id="ARBA00006068"/>
    </source>
</evidence>
<evidence type="ECO:0000313" key="6">
    <source>
        <dbReference type="Proteomes" id="UP001162834"/>
    </source>
</evidence>
<keyword evidence="3" id="KW-1133">Transmembrane helix</keyword>
<dbReference type="EC" id="2.7.8.-" evidence="5"/>
<comment type="similarity">
    <text evidence="1">Belongs to the LytR/CpsA/Psr (LCP) family.</text>
</comment>
<dbReference type="Proteomes" id="UP001162834">
    <property type="component" value="Chromosome"/>
</dbReference>
<keyword evidence="6" id="KW-1185">Reference proteome</keyword>
<dbReference type="Gene3D" id="3.40.630.190">
    <property type="entry name" value="LCP protein"/>
    <property type="match status" value="1"/>
</dbReference>
<feature type="transmembrane region" description="Helical" evidence="3">
    <location>
        <begin position="56"/>
        <end position="77"/>
    </location>
</feature>
<organism evidence="5 6">
    <name type="scientific">Capillimicrobium parvum</name>
    <dbReference type="NCBI Taxonomy" id="2884022"/>
    <lineage>
        <taxon>Bacteria</taxon>
        <taxon>Bacillati</taxon>
        <taxon>Actinomycetota</taxon>
        <taxon>Thermoleophilia</taxon>
        <taxon>Solirubrobacterales</taxon>
        <taxon>Capillimicrobiaceae</taxon>
        <taxon>Capillimicrobium</taxon>
    </lineage>
</organism>
<dbReference type="InterPro" id="IPR004474">
    <property type="entry name" value="LytR_CpsA_psr"/>
</dbReference>
<evidence type="ECO:0000256" key="2">
    <source>
        <dbReference type="SAM" id="MobiDB-lite"/>
    </source>
</evidence>
<dbReference type="EMBL" id="CP087164">
    <property type="protein sequence ID" value="UGS34633.1"/>
    <property type="molecule type" value="Genomic_DNA"/>
</dbReference>
<dbReference type="Pfam" id="PF03816">
    <property type="entry name" value="LytR_cpsA_psr"/>
    <property type="match status" value="1"/>
</dbReference>
<keyword evidence="3" id="KW-0812">Transmembrane</keyword>
<reference evidence="5" key="1">
    <citation type="journal article" date="2022" name="Int. J. Syst. Evol. Microbiol.">
        <title>Pseudomonas aegrilactucae sp. nov. and Pseudomonas morbosilactucae sp. nov., pathogens causing bacterial rot of lettuce in Japan.</title>
        <authorList>
            <person name="Sawada H."/>
            <person name="Fujikawa T."/>
            <person name="Satou M."/>
        </authorList>
    </citation>
    <scope>NUCLEOTIDE SEQUENCE</scope>
    <source>
        <strain evidence="5">0166_1</strain>
    </source>
</reference>
<dbReference type="PANTHER" id="PTHR33392">
    <property type="entry name" value="POLYISOPRENYL-TEICHOIC ACID--PEPTIDOGLYCAN TEICHOIC ACID TRANSFERASE TAGU"/>
    <property type="match status" value="1"/>
</dbReference>
<sequence length="359" mass="38578">MSDAPGGLPDAPPQYTKYRARPRLLPLRGGDEIADLRRTDGRPPRTRGRRWTWKRVLKWVAIAVGAWIALSVVLFFLSAQIQSGNVSGETKKALDDSGYPLSSANNILVLGSDQRQEGTKEPGASTSGPSRADSIMLLRIGGGHNSRLSIARDTLVDIPGHGVDKINAAYAYGGAPLAIQTVRNYLGVEVNHVIEVKFEHFPTLINSLGGVTYKGGCVRSKINGGKANGGYTLRLKKGSTHIDGDQALALARTRKNLCRPNQTDLDRAKRQQQLISAMKSKLATPWGLLGVPNGSFYRLPFIAWNTPRTFRSDMGGATLGGVFAAMAIGGGTHTEVLGSLDGSVPETLKAAAVRRFLKN</sequence>
<accession>A0A9E7BZS1</accession>
<keyword evidence="5" id="KW-0808">Transferase</keyword>
<feature type="domain" description="Cell envelope-related transcriptional attenuator" evidence="4">
    <location>
        <begin position="131"/>
        <end position="283"/>
    </location>
</feature>
<dbReference type="AlphaFoldDB" id="A0A9E7BZS1"/>
<proteinExistence type="inferred from homology"/>
<dbReference type="KEGG" id="sbae:DSM104329_01012"/>
<gene>
    <name evidence="5" type="primary">tagU_1</name>
    <name evidence="5" type="ORF">DSM104329_01012</name>
</gene>
<dbReference type="RefSeq" id="WP_259314297.1">
    <property type="nucleotide sequence ID" value="NZ_CP087164.1"/>
</dbReference>
<name>A0A9E7BZS1_9ACTN</name>
<dbReference type="GO" id="GO:0016740">
    <property type="term" value="F:transferase activity"/>
    <property type="evidence" value="ECO:0007669"/>
    <property type="project" value="UniProtKB-KW"/>
</dbReference>
<dbReference type="InterPro" id="IPR050922">
    <property type="entry name" value="LytR/CpsA/Psr_CW_biosynth"/>
</dbReference>
<dbReference type="PANTHER" id="PTHR33392:SF6">
    <property type="entry name" value="POLYISOPRENYL-TEICHOIC ACID--PEPTIDOGLYCAN TEICHOIC ACID TRANSFERASE TAGU"/>
    <property type="match status" value="1"/>
</dbReference>
<evidence type="ECO:0000313" key="5">
    <source>
        <dbReference type="EMBL" id="UGS34633.1"/>
    </source>
</evidence>
<evidence type="ECO:0000256" key="3">
    <source>
        <dbReference type="SAM" id="Phobius"/>
    </source>
</evidence>
<dbReference type="NCBIfam" id="TIGR00350">
    <property type="entry name" value="lytR_cpsA_psr"/>
    <property type="match status" value="1"/>
</dbReference>
<evidence type="ECO:0000259" key="4">
    <source>
        <dbReference type="Pfam" id="PF03816"/>
    </source>
</evidence>
<keyword evidence="3" id="KW-0472">Membrane</keyword>